<evidence type="ECO:0000313" key="2">
    <source>
        <dbReference type="Proteomes" id="UP000255528"/>
    </source>
</evidence>
<name>A0A381C2Q9_9ENTR</name>
<evidence type="ECO:0000313" key="1">
    <source>
        <dbReference type="EMBL" id="SUW62151.1"/>
    </source>
</evidence>
<reference evidence="1 2" key="1">
    <citation type="submission" date="2018-06" db="EMBL/GenBank/DDBJ databases">
        <authorList>
            <consortium name="Pathogen Informatics"/>
            <person name="Doyle S."/>
        </authorList>
    </citation>
    <scope>NUCLEOTIDE SEQUENCE [LARGE SCALE GENOMIC DNA]</scope>
    <source>
        <strain evidence="1 2">NCTC12119</strain>
    </source>
</reference>
<dbReference type="Proteomes" id="UP000255528">
    <property type="component" value="Unassembled WGS sequence"/>
</dbReference>
<organism evidence="1 2">
    <name type="scientific">Buttiauxella agrestis</name>
    <dbReference type="NCBI Taxonomy" id="82977"/>
    <lineage>
        <taxon>Bacteria</taxon>
        <taxon>Pseudomonadati</taxon>
        <taxon>Pseudomonadota</taxon>
        <taxon>Gammaproteobacteria</taxon>
        <taxon>Enterobacterales</taxon>
        <taxon>Enterobacteriaceae</taxon>
        <taxon>Buttiauxella</taxon>
    </lineage>
</organism>
<proteinExistence type="predicted"/>
<protein>
    <submittedName>
        <fullName evidence="1">Uncharacterized protein</fullName>
    </submittedName>
</protein>
<dbReference type="EMBL" id="UIGI01000001">
    <property type="protein sequence ID" value="SUW62151.1"/>
    <property type="molecule type" value="Genomic_DNA"/>
</dbReference>
<sequence length="44" mass="5070">MNRKTQIRNFDGTGQEKSAAKKHLRFLIPITIIRQLSPIFSASR</sequence>
<accession>A0A381C2Q9</accession>
<dbReference type="AlphaFoldDB" id="A0A381C2Q9"/>
<gene>
    <name evidence="1" type="ORF">NCTC12119_00571</name>
</gene>